<evidence type="ECO:0000313" key="4">
    <source>
        <dbReference type="Proteomes" id="UP000264006"/>
    </source>
</evidence>
<feature type="transmembrane region" description="Helical" evidence="1">
    <location>
        <begin position="439"/>
        <end position="464"/>
    </location>
</feature>
<name>A0A346XU36_9ACTN</name>
<dbReference type="GO" id="GO:0000028">
    <property type="term" value="P:ribosomal small subunit assembly"/>
    <property type="evidence" value="ECO:0007669"/>
    <property type="project" value="TreeGrafter"/>
</dbReference>
<dbReference type="PANTHER" id="PTHR42698">
    <property type="entry name" value="GTPASE ERA"/>
    <property type="match status" value="1"/>
</dbReference>
<dbReference type="Pfam" id="PF01926">
    <property type="entry name" value="MMR_HSR1"/>
    <property type="match status" value="1"/>
</dbReference>
<accession>A0A346XU36</accession>
<dbReference type="Proteomes" id="UP000264006">
    <property type="component" value="Chromosome"/>
</dbReference>
<dbReference type="GO" id="GO:0043024">
    <property type="term" value="F:ribosomal small subunit binding"/>
    <property type="evidence" value="ECO:0007669"/>
    <property type="project" value="TreeGrafter"/>
</dbReference>
<sequence>MTDLQRRLDLLADAATLLARHGMVVDDVDAFVERARGRLRHGTDHTVAALVGSTGSGKSSILNAMAGAPVARAGVTRPTTAITQAVTFGDTADGLLDLLGITQRHHLGATDPALSGLVLLDLPDFDSVTIAHRLEVDRLVELVDLMVWVTDPQKYGDESLHVGYLQPLSTHGDVMQIVLNKVDTLDPAARQQCLADLRRLLVADGLPDLEPIAGSTITGADGNDGLDELRGVLAAEVNAKQAAVERISADIDDLAARMRAAAGERGTVDLDRLRGPLVDGLAAAAGVDAVAALVAAQHRRDATLATGWPPLRWVRRFRRAPLGRLRTTVDNTLAVAEVSRTLRSTATAAADSTAAGWGQAASSTVRGSQDAVVEALDTGISRQVQVLRQPPRWWRPVRALHRVLLAVAAVGGLWLLGLALAETFLLIDTDAFVLRWRGVALPPALLVGGLAVGFVVAVVAGLAARVGGRRQASRATAQLRDQVAGVADTHVLAPLDGLRDDAGRVGELLDGAATR</sequence>
<evidence type="ECO:0000256" key="1">
    <source>
        <dbReference type="SAM" id="Phobius"/>
    </source>
</evidence>
<dbReference type="InterPro" id="IPR005662">
    <property type="entry name" value="GTPase_Era-like"/>
</dbReference>
<feature type="domain" description="G" evidence="2">
    <location>
        <begin position="48"/>
        <end position="162"/>
    </location>
</feature>
<dbReference type="SUPFAM" id="SSF52540">
    <property type="entry name" value="P-loop containing nucleoside triphosphate hydrolases"/>
    <property type="match status" value="1"/>
</dbReference>
<dbReference type="GO" id="GO:0019843">
    <property type="term" value="F:rRNA binding"/>
    <property type="evidence" value="ECO:0007669"/>
    <property type="project" value="TreeGrafter"/>
</dbReference>
<dbReference type="EMBL" id="CP031165">
    <property type="protein sequence ID" value="AXV05733.1"/>
    <property type="molecule type" value="Genomic_DNA"/>
</dbReference>
<dbReference type="RefSeq" id="WP_114590496.1">
    <property type="nucleotide sequence ID" value="NZ_CP031165.1"/>
</dbReference>
<keyword evidence="1" id="KW-1133">Transmembrane helix</keyword>
<evidence type="ECO:0000313" key="3">
    <source>
        <dbReference type="EMBL" id="AXV05733.1"/>
    </source>
</evidence>
<dbReference type="InterPro" id="IPR027417">
    <property type="entry name" value="P-loop_NTPase"/>
</dbReference>
<dbReference type="GO" id="GO:0005829">
    <property type="term" value="C:cytosol"/>
    <property type="evidence" value="ECO:0007669"/>
    <property type="project" value="TreeGrafter"/>
</dbReference>
<proteinExistence type="predicted"/>
<reference evidence="3 4" key="1">
    <citation type="submission" date="2018-09" db="EMBL/GenBank/DDBJ databases">
        <title>Complete genome sequence of Euzebya sp. DY32-46 isolated from seawater of Pacific Ocean.</title>
        <authorList>
            <person name="Xu L."/>
            <person name="Wu Y.-H."/>
            <person name="Xu X.-W."/>
        </authorList>
    </citation>
    <scope>NUCLEOTIDE SEQUENCE [LARGE SCALE GENOMIC DNA]</scope>
    <source>
        <strain evidence="3 4">DY32-46</strain>
    </source>
</reference>
<keyword evidence="4" id="KW-1185">Reference proteome</keyword>
<dbReference type="KEGG" id="euz:DVS28_a1032"/>
<keyword evidence="1" id="KW-0812">Transmembrane</keyword>
<dbReference type="OrthoDB" id="974105at2"/>
<feature type="transmembrane region" description="Helical" evidence="1">
    <location>
        <begin position="403"/>
        <end position="427"/>
    </location>
</feature>
<organism evidence="3 4">
    <name type="scientific">Euzebya pacifica</name>
    <dbReference type="NCBI Taxonomy" id="1608957"/>
    <lineage>
        <taxon>Bacteria</taxon>
        <taxon>Bacillati</taxon>
        <taxon>Actinomycetota</taxon>
        <taxon>Nitriliruptoria</taxon>
        <taxon>Euzebyales</taxon>
    </lineage>
</organism>
<keyword evidence="1" id="KW-0472">Membrane</keyword>
<evidence type="ECO:0000259" key="2">
    <source>
        <dbReference type="Pfam" id="PF01926"/>
    </source>
</evidence>
<protein>
    <submittedName>
        <fullName evidence="3">ABC iron siderophore transporter, fused permease and ATPase domains</fullName>
    </submittedName>
</protein>
<dbReference type="GO" id="GO:0005525">
    <property type="term" value="F:GTP binding"/>
    <property type="evidence" value="ECO:0007669"/>
    <property type="project" value="InterPro"/>
</dbReference>
<dbReference type="Gene3D" id="3.40.50.300">
    <property type="entry name" value="P-loop containing nucleotide triphosphate hydrolases"/>
    <property type="match status" value="1"/>
</dbReference>
<dbReference type="AlphaFoldDB" id="A0A346XU36"/>
<dbReference type="PANTHER" id="PTHR42698:SF1">
    <property type="entry name" value="GTPASE ERA, MITOCHONDRIAL"/>
    <property type="match status" value="1"/>
</dbReference>
<dbReference type="InterPro" id="IPR006073">
    <property type="entry name" value="GTP-bd"/>
</dbReference>
<gene>
    <name evidence="3" type="ORF">DVS28_a1032</name>
</gene>